<evidence type="ECO:0000256" key="7">
    <source>
        <dbReference type="SAM" id="MobiDB-lite"/>
    </source>
</evidence>
<keyword evidence="4 8" id="KW-0812">Transmembrane</keyword>
<feature type="transmembrane region" description="Helical" evidence="8">
    <location>
        <begin position="14"/>
        <end position="35"/>
    </location>
</feature>
<evidence type="ECO:0000256" key="8">
    <source>
        <dbReference type="SAM" id="Phobius"/>
    </source>
</evidence>
<dbReference type="AlphaFoldDB" id="A0A4P5PAV9"/>
<dbReference type="CDD" id="cd16015">
    <property type="entry name" value="LTA_synthase"/>
    <property type="match status" value="1"/>
</dbReference>
<feature type="compositionally biased region" description="Low complexity" evidence="7">
    <location>
        <begin position="556"/>
        <end position="572"/>
    </location>
</feature>
<organism evidence="10 11">
    <name type="scientific">Enterococcus florum</name>
    <dbReference type="NCBI Taxonomy" id="2480627"/>
    <lineage>
        <taxon>Bacteria</taxon>
        <taxon>Bacillati</taxon>
        <taxon>Bacillota</taxon>
        <taxon>Bacilli</taxon>
        <taxon>Lactobacillales</taxon>
        <taxon>Enterococcaceae</taxon>
        <taxon>Enterococcus</taxon>
    </lineage>
</organism>
<feature type="transmembrane region" description="Helical" evidence="8">
    <location>
        <begin position="55"/>
        <end position="72"/>
    </location>
</feature>
<keyword evidence="6 8" id="KW-0472">Membrane</keyword>
<feature type="domain" description="Sulfatase N-terminal" evidence="9">
    <location>
        <begin position="206"/>
        <end position="499"/>
    </location>
</feature>
<dbReference type="Pfam" id="PF00884">
    <property type="entry name" value="Sulfatase"/>
    <property type="match status" value="1"/>
</dbReference>
<gene>
    <name evidence="10" type="ORF">NRIC_30010</name>
</gene>
<protein>
    <recommendedName>
        <fullName evidence="9">Sulfatase N-terminal domain-containing protein</fullName>
    </recommendedName>
</protein>
<dbReference type="InterPro" id="IPR050448">
    <property type="entry name" value="OpgB/LTA_synthase_biosynth"/>
</dbReference>
<comment type="caution">
    <text evidence="10">The sequence shown here is derived from an EMBL/GenBank/DDBJ whole genome shotgun (WGS) entry which is preliminary data.</text>
</comment>
<accession>A0A4P5PAV9</accession>
<evidence type="ECO:0000256" key="3">
    <source>
        <dbReference type="ARBA" id="ARBA00022475"/>
    </source>
</evidence>
<evidence type="ECO:0000256" key="5">
    <source>
        <dbReference type="ARBA" id="ARBA00022989"/>
    </source>
</evidence>
<dbReference type="RefSeq" id="WP_227873820.1">
    <property type="nucleotide sequence ID" value="NZ_BJCC01000027.1"/>
</dbReference>
<dbReference type="InterPro" id="IPR000917">
    <property type="entry name" value="Sulfatase_N"/>
</dbReference>
<keyword evidence="11" id="KW-1185">Reference proteome</keyword>
<dbReference type="EMBL" id="BJCC01000027">
    <property type="protein sequence ID" value="GCF95110.1"/>
    <property type="molecule type" value="Genomic_DNA"/>
</dbReference>
<sequence length="572" mass="65190">MTEASSWLFPTSAFPWHGLLAVLSMLAIAGGVYFIHKIVHERKMQRIYSFHWQQWVIFFSSCVFIFTGSLVFSSSRWATRYFGNLQVDSIFYTLSQPISGAASIQLEHFIFSPLLNSLILAISVGTIFYTMSNFLITFIKPLSQRFLHIRGLFKLSLIFFFVMVTLSVREVGYAEIKTFLFEDTELYNKKYLDPKEQQISFPEKKRNLIYIFLESMESSYFSKEQGGIQEQNLLPRLTEFTKEGISFSNSDQMGGMLEIPGANQTVAAMVAQTSGIPLRTSNPLDANNYGPNSTSFLPGAYSIGEVLEEEGYNQTLLIGSEASFSGRDKYFSQHGNYEILDYYAAIEKGWIPEDYRIWWGYEDLKLLDFAKSTLSDLSKQKEPFNFTMLTADTHFEDGLLLPETPNEFDDQYSNVIHFSDQMLGDFLDWVKKQPFYKNTTIVISGDHLTMDSDFFEDAPEEYQRTVFNLILNSPKKTKATKNRQYSAVDMYPTTLSALGATVSGNRLGLGTDLFSDTPTLIEEMGYKEFSKELSKRSKYYEKYIIQGTDQPEKSTSDTTGSTTTGTTTTETK</sequence>
<name>A0A4P5PAV9_9ENTE</name>
<feature type="transmembrane region" description="Helical" evidence="8">
    <location>
        <begin position="118"/>
        <end position="139"/>
    </location>
</feature>
<dbReference type="PANTHER" id="PTHR47371:SF3">
    <property type="entry name" value="PHOSPHOGLYCEROL TRANSFERASE I"/>
    <property type="match status" value="1"/>
</dbReference>
<evidence type="ECO:0000313" key="11">
    <source>
        <dbReference type="Proteomes" id="UP000290567"/>
    </source>
</evidence>
<keyword evidence="3" id="KW-1003">Cell membrane</keyword>
<feature type="region of interest" description="Disordered" evidence="7">
    <location>
        <begin position="546"/>
        <end position="572"/>
    </location>
</feature>
<evidence type="ECO:0000259" key="9">
    <source>
        <dbReference type="Pfam" id="PF00884"/>
    </source>
</evidence>
<comment type="pathway">
    <text evidence="2">Cell wall biogenesis; lipoteichoic acid biosynthesis.</text>
</comment>
<dbReference type="GO" id="GO:0005886">
    <property type="term" value="C:plasma membrane"/>
    <property type="evidence" value="ECO:0007669"/>
    <property type="project" value="UniProtKB-SubCell"/>
</dbReference>
<keyword evidence="5 8" id="KW-1133">Transmembrane helix</keyword>
<evidence type="ECO:0000256" key="6">
    <source>
        <dbReference type="ARBA" id="ARBA00023136"/>
    </source>
</evidence>
<reference evidence="11" key="1">
    <citation type="submission" date="2019-02" db="EMBL/GenBank/DDBJ databases">
        <title>Draft genome sequence of Enterococcus sp. Gos25-1.</title>
        <authorList>
            <person name="Tanaka N."/>
            <person name="Shiwa Y."/>
            <person name="Fujita N."/>
        </authorList>
    </citation>
    <scope>NUCLEOTIDE SEQUENCE [LARGE SCALE GENOMIC DNA]</scope>
    <source>
        <strain evidence="11">Gos25-1</strain>
    </source>
</reference>
<evidence type="ECO:0000313" key="10">
    <source>
        <dbReference type="EMBL" id="GCF95110.1"/>
    </source>
</evidence>
<evidence type="ECO:0000256" key="1">
    <source>
        <dbReference type="ARBA" id="ARBA00004651"/>
    </source>
</evidence>
<feature type="transmembrane region" description="Helical" evidence="8">
    <location>
        <begin position="151"/>
        <end position="168"/>
    </location>
</feature>
<dbReference type="SUPFAM" id="SSF53649">
    <property type="entry name" value="Alkaline phosphatase-like"/>
    <property type="match status" value="1"/>
</dbReference>
<evidence type="ECO:0000256" key="4">
    <source>
        <dbReference type="ARBA" id="ARBA00022692"/>
    </source>
</evidence>
<dbReference type="InterPro" id="IPR017850">
    <property type="entry name" value="Alkaline_phosphatase_core_sf"/>
</dbReference>
<proteinExistence type="predicted"/>
<dbReference type="PANTHER" id="PTHR47371">
    <property type="entry name" value="LIPOTEICHOIC ACID SYNTHASE"/>
    <property type="match status" value="1"/>
</dbReference>
<dbReference type="Gene3D" id="3.40.720.10">
    <property type="entry name" value="Alkaline Phosphatase, subunit A"/>
    <property type="match status" value="1"/>
</dbReference>
<dbReference type="Proteomes" id="UP000290567">
    <property type="component" value="Unassembled WGS sequence"/>
</dbReference>
<evidence type="ECO:0000256" key="2">
    <source>
        <dbReference type="ARBA" id="ARBA00004936"/>
    </source>
</evidence>
<comment type="subcellular location">
    <subcellularLocation>
        <location evidence="1">Cell membrane</location>
        <topology evidence="1">Multi-pass membrane protein</topology>
    </subcellularLocation>
</comment>